<feature type="transmembrane region" description="Helical" evidence="15">
    <location>
        <begin position="912"/>
        <end position="931"/>
    </location>
</feature>
<evidence type="ECO:0000256" key="8">
    <source>
        <dbReference type="ARBA" id="ARBA00022967"/>
    </source>
</evidence>
<evidence type="ECO:0000256" key="7">
    <source>
        <dbReference type="ARBA" id="ARBA00022842"/>
    </source>
</evidence>
<dbReference type="GO" id="GO:0140326">
    <property type="term" value="F:ATPase-coupled intramembrane lipid transporter activity"/>
    <property type="evidence" value="ECO:0007669"/>
    <property type="project" value="UniProtKB-EC"/>
</dbReference>
<keyword evidence="9 15" id="KW-1133">Transmembrane helix</keyword>
<dbReference type="InterPro" id="IPR023214">
    <property type="entry name" value="HAD_sf"/>
</dbReference>
<dbReference type="Gene3D" id="3.40.50.1000">
    <property type="entry name" value="HAD superfamily/HAD-like"/>
    <property type="match status" value="1"/>
</dbReference>
<evidence type="ECO:0000256" key="11">
    <source>
        <dbReference type="ARBA" id="ARBA00034036"/>
    </source>
</evidence>
<evidence type="ECO:0000256" key="13">
    <source>
        <dbReference type="PIRSR" id="PIRSR606539-2"/>
    </source>
</evidence>
<dbReference type="EMBL" id="GG738875">
    <property type="protein sequence ID" value="EFC43248.1"/>
    <property type="molecule type" value="Genomic_DNA"/>
</dbReference>
<evidence type="ECO:0000256" key="6">
    <source>
        <dbReference type="ARBA" id="ARBA00022840"/>
    </source>
</evidence>
<feature type="binding site" evidence="13">
    <location>
        <position position="373"/>
    </location>
    <ligand>
        <name>ATP</name>
        <dbReference type="ChEBI" id="CHEBI:30616"/>
    </ligand>
</feature>
<dbReference type="STRING" id="5762.D2VJA8"/>
<feature type="transmembrane region" description="Helical" evidence="15">
    <location>
        <begin position="1012"/>
        <end position="1033"/>
    </location>
</feature>
<dbReference type="GeneID" id="8853225"/>
<dbReference type="GO" id="GO:0005524">
    <property type="term" value="F:ATP binding"/>
    <property type="evidence" value="ECO:0007669"/>
    <property type="project" value="UniProtKB-UniRule"/>
</dbReference>
<feature type="binding site" evidence="13">
    <location>
        <position position="654"/>
    </location>
    <ligand>
        <name>ATP</name>
        <dbReference type="ChEBI" id="CHEBI:30616"/>
    </ligand>
</feature>
<feature type="transmembrane region" description="Helical" evidence="15">
    <location>
        <begin position="247"/>
        <end position="270"/>
    </location>
</feature>
<evidence type="ECO:0000313" key="17">
    <source>
        <dbReference type="EMBL" id="EFC43248.1"/>
    </source>
</evidence>
<feature type="binding site" evidence="13">
    <location>
        <position position="569"/>
    </location>
    <ligand>
        <name>ATP</name>
        <dbReference type="ChEBI" id="CHEBI:30616"/>
    </ligand>
</feature>
<comment type="cofactor">
    <cofactor evidence="14">
        <name>Mg(2+)</name>
        <dbReference type="ChEBI" id="CHEBI:18420"/>
    </cofactor>
</comment>
<dbReference type="NCBIfam" id="TIGR01494">
    <property type="entry name" value="ATPase_P-type"/>
    <property type="match status" value="1"/>
</dbReference>
<feature type="binding site" evidence="13">
    <location>
        <position position="372"/>
    </location>
    <ligand>
        <name>ATP</name>
        <dbReference type="ChEBI" id="CHEBI:30616"/>
    </ligand>
</feature>
<dbReference type="VEuPathDB" id="AmoebaDB:NAEGRDRAFT_68970"/>
<evidence type="ECO:0000259" key="16">
    <source>
        <dbReference type="Pfam" id="PF16212"/>
    </source>
</evidence>
<dbReference type="InterPro" id="IPR023298">
    <property type="entry name" value="ATPase_P-typ_TM_dom_sf"/>
</dbReference>
<feature type="binding site" evidence="13">
    <location>
        <position position="535"/>
    </location>
    <ligand>
        <name>ATP</name>
        <dbReference type="ChEBI" id="CHEBI:30616"/>
    </ligand>
</feature>
<dbReference type="SUPFAM" id="SSF56784">
    <property type="entry name" value="HAD-like"/>
    <property type="match status" value="1"/>
</dbReference>
<dbReference type="OrthoDB" id="377733at2759"/>
<sequence length="1078" mass="123436">MQEKPISFDHQQQDNYPYVVSINDWQTNKKRRIKKWGFLPFRQFSSTNYLSTTKGGEDFFRYLKDRKVNHKKVLVLKSRSLKQDGNSITQYLDFVEIYTKHVKVGDLVKIEEDEEFPADLLLVSSNFEDGSCNIETANLDGESALKSRYSPHSLSKFNNIDMLKDLKGWIKCQMPDHNLYKFKGSVCLEGENNEFGINHQNLLLKGAKLKSPHIYGIVIYAGKDTKVARNVPNPKVKFSHVNLMGNFFTVVLFIFMTVIISILVILNAYYEFTYSKNVAYLGKLKPMGISDGLWVVHSILVYIAALNVYVPASLFVVLEFLKIIQARFISADNELVHRMMDVHTGEEKFVSSAAISSDLHSDLARIELILTDKTGTLTENEMKLKKIWAVGHSSFNCDSSIEESIRNGQQSRDSLTKLMLMLNISLCHNVTIRKSKERETYDGESSDEVALVQGISNYGFILKYFSDKKTILSLFEKEYTFERLAELEFTPERKRMSVLFKIPKDFLNDYPIIQSATSTIHNSNGESDIVLCLTKGADSFVYPFMEESAKENRQLMEDRVMEFSKDGLRSLVFAFKFVGNDQLKQWMEDYHALKTKSLNHDEQLELSQRLEKEMEVGLLPCGVTGIEDVLQQLVPETVKFFTEAGLKIWMLTGDAKESALHIARCSKLIEKESDLILLDSSSVKEENIHSKLSEILQETESRDNVELAVEGHFLHICEKPDTVSLLVKLLQKCKTVICFRSTPKQKSRIVELARHKLKKNCLAIGDGANDVPMILKSQVGVGIIGKEGTLAKQSSDYAIPKFHMLKRLLAVHGRYSYKRSAVFIQYSFYKSNVVSSLMTIYFFYNLCSGQLNIESLVLTFQNYVFTLVNPIVFGLFEKDIDESYLEDSETGPILYRKLKTDNIFNWYTFSKWVFGAFLHGTIIFFFCTYAAEPGLLTNGQSDGIWAMCALLYTCVFVVITLKCYIEMEHLTIIHHAGMIFSILSFVIFVVIFTIIQSSMTSVWFEAMRSPKFWLILLLCTVTCLGIDIALTGFKNMVWPDYYQKLKMKSRKLKRTMKDKESNLELASYSTDTIIEKIN</sequence>
<feature type="transmembrane region" description="Helical" evidence="15">
    <location>
        <begin position="943"/>
        <end position="965"/>
    </location>
</feature>
<dbReference type="PANTHER" id="PTHR24092:SF150">
    <property type="entry name" value="PHOSPHOLIPID-TRANSPORTING ATPASE"/>
    <property type="match status" value="1"/>
</dbReference>
<dbReference type="KEGG" id="ngr:NAEGRDRAFT_68970"/>
<dbReference type="SUPFAM" id="SSF81665">
    <property type="entry name" value="Calcium ATPase, transmembrane domain M"/>
    <property type="match status" value="1"/>
</dbReference>
<dbReference type="SUPFAM" id="SSF81660">
    <property type="entry name" value="Metal cation-transporting ATPase, ATP-binding domain N"/>
    <property type="match status" value="1"/>
</dbReference>
<dbReference type="eggNOG" id="KOG0206">
    <property type="taxonomic scope" value="Eukaryota"/>
</dbReference>
<dbReference type="Gene3D" id="2.70.150.10">
    <property type="entry name" value="Calcium-transporting ATPase, cytoplasmic transduction domain A"/>
    <property type="match status" value="1"/>
</dbReference>
<dbReference type="GO" id="GO:0000287">
    <property type="term" value="F:magnesium ion binding"/>
    <property type="evidence" value="ECO:0007669"/>
    <property type="project" value="UniProtKB-UniRule"/>
</dbReference>
<dbReference type="InterPro" id="IPR036412">
    <property type="entry name" value="HAD-like_sf"/>
</dbReference>
<dbReference type="RefSeq" id="XP_002675992.1">
    <property type="nucleotide sequence ID" value="XM_002675946.1"/>
</dbReference>
<keyword evidence="7 14" id="KW-0460">Magnesium</keyword>
<feature type="transmembrane region" description="Helical" evidence="15">
    <location>
        <begin position="823"/>
        <end position="844"/>
    </location>
</feature>
<dbReference type="OMA" id="FAFECIL"/>
<organism evidence="18">
    <name type="scientific">Naegleria gruberi</name>
    <name type="common">Amoeba</name>
    <dbReference type="NCBI Taxonomy" id="5762"/>
    <lineage>
        <taxon>Eukaryota</taxon>
        <taxon>Discoba</taxon>
        <taxon>Heterolobosea</taxon>
        <taxon>Tetramitia</taxon>
        <taxon>Eutetramitia</taxon>
        <taxon>Vahlkampfiidae</taxon>
        <taxon>Naegleria</taxon>
    </lineage>
</organism>
<dbReference type="GO" id="GO:0016887">
    <property type="term" value="F:ATP hydrolysis activity"/>
    <property type="evidence" value="ECO:0007669"/>
    <property type="project" value="InterPro"/>
</dbReference>
<feature type="binding site" evidence="14">
    <location>
        <position position="770"/>
    </location>
    <ligand>
        <name>Mg(2+)</name>
        <dbReference type="ChEBI" id="CHEBI:18420"/>
    </ligand>
</feature>
<evidence type="ECO:0000256" key="2">
    <source>
        <dbReference type="ARBA" id="ARBA00008109"/>
    </source>
</evidence>
<dbReference type="SFLD" id="SFLDF00027">
    <property type="entry name" value="p-type_atpase"/>
    <property type="match status" value="1"/>
</dbReference>
<dbReference type="GO" id="GO:0045332">
    <property type="term" value="P:phospholipid translocation"/>
    <property type="evidence" value="ECO:0007669"/>
    <property type="project" value="TreeGrafter"/>
</dbReference>
<dbReference type="InterPro" id="IPR018303">
    <property type="entry name" value="ATPase_P-typ_P_site"/>
</dbReference>
<dbReference type="Proteomes" id="UP000006671">
    <property type="component" value="Unassembled WGS sequence"/>
</dbReference>
<keyword evidence="18" id="KW-1185">Reference proteome</keyword>
<dbReference type="InterPro" id="IPR023299">
    <property type="entry name" value="ATPase_P-typ_cyto_dom_N"/>
</dbReference>
<feature type="binding site" evidence="13">
    <location>
        <position position="489"/>
    </location>
    <ligand>
        <name>ATP</name>
        <dbReference type="ChEBI" id="CHEBI:30616"/>
    </ligand>
</feature>
<protein>
    <recommendedName>
        <fullName evidence="15">Phospholipid-transporting ATPase</fullName>
        <ecNumber evidence="15">7.6.2.1</ecNumber>
    </recommendedName>
</protein>
<dbReference type="Pfam" id="PF16212">
    <property type="entry name" value="PhoLip_ATPase_C"/>
    <property type="match status" value="1"/>
</dbReference>
<comment type="catalytic activity">
    <reaction evidence="11 15">
        <text>ATP + H2O + phospholipidSide 1 = ADP + phosphate + phospholipidSide 2.</text>
        <dbReference type="EC" id="7.6.2.1"/>
    </reaction>
</comment>
<reference evidence="17 18" key="1">
    <citation type="journal article" date="2010" name="Cell">
        <title>The genome of Naegleria gruberi illuminates early eukaryotic versatility.</title>
        <authorList>
            <person name="Fritz-Laylin L.K."/>
            <person name="Prochnik S.E."/>
            <person name="Ginger M.L."/>
            <person name="Dacks J.B."/>
            <person name="Carpenter M.L."/>
            <person name="Field M.C."/>
            <person name="Kuo A."/>
            <person name="Paredez A."/>
            <person name="Chapman J."/>
            <person name="Pham J."/>
            <person name="Shu S."/>
            <person name="Neupane R."/>
            <person name="Cipriano M."/>
            <person name="Mancuso J."/>
            <person name="Tu H."/>
            <person name="Salamov A."/>
            <person name="Lindquist E."/>
            <person name="Shapiro H."/>
            <person name="Lucas S."/>
            <person name="Grigoriev I.V."/>
            <person name="Cande W.Z."/>
            <person name="Fulton C."/>
            <person name="Rokhsar D.S."/>
            <person name="Dawson S.C."/>
        </authorList>
    </citation>
    <scope>NUCLEOTIDE SEQUENCE [LARGE SCALE GENOMIC DNA]</scope>
    <source>
        <strain evidence="17 18">NEG-M</strain>
    </source>
</reference>
<gene>
    <name evidence="17" type="ORF">NAEGRDRAFT_68970</name>
</gene>
<evidence type="ECO:0000256" key="9">
    <source>
        <dbReference type="ARBA" id="ARBA00022989"/>
    </source>
</evidence>
<keyword evidence="8 15" id="KW-1278">Translocase</keyword>
<dbReference type="SFLD" id="SFLDS00003">
    <property type="entry name" value="Haloacid_Dehalogenase"/>
    <property type="match status" value="1"/>
</dbReference>
<keyword evidence="3 15" id="KW-0812">Transmembrane</keyword>
<dbReference type="NCBIfam" id="TIGR01652">
    <property type="entry name" value="ATPase-Plipid"/>
    <property type="match status" value="1"/>
</dbReference>
<feature type="binding site" evidence="13">
    <location>
        <position position="652"/>
    </location>
    <ligand>
        <name>ATP</name>
        <dbReference type="ChEBI" id="CHEBI:30616"/>
    </ligand>
</feature>
<dbReference type="Gene3D" id="3.40.1110.10">
    <property type="entry name" value="Calcium-transporting ATPase, cytoplasmic domain N"/>
    <property type="match status" value="1"/>
</dbReference>
<feature type="binding site" evidence="13">
    <location>
        <position position="374"/>
    </location>
    <ligand>
        <name>ATP</name>
        <dbReference type="ChEBI" id="CHEBI:30616"/>
    </ligand>
</feature>
<feature type="binding site" evidence="14">
    <location>
        <position position="374"/>
    </location>
    <ligand>
        <name>Mg(2+)</name>
        <dbReference type="ChEBI" id="CHEBI:18420"/>
    </ligand>
</feature>
<evidence type="ECO:0000256" key="15">
    <source>
        <dbReference type="RuleBase" id="RU362033"/>
    </source>
</evidence>
<feature type="binding site" evidence="13">
    <location>
        <position position="770"/>
    </location>
    <ligand>
        <name>ATP</name>
        <dbReference type="ChEBI" id="CHEBI:30616"/>
    </ligand>
</feature>
<dbReference type="InterPro" id="IPR001757">
    <property type="entry name" value="P_typ_ATPase"/>
</dbReference>
<evidence type="ECO:0000256" key="12">
    <source>
        <dbReference type="PIRSR" id="PIRSR606539-1"/>
    </source>
</evidence>
<accession>D2VJA8</accession>
<dbReference type="InterPro" id="IPR006539">
    <property type="entry name" value="P-type_ATPase_IV"/>
</dbReference>
<comment type="similarity">
    <text evidence="2 15">Belongs to the cation transport ATPase (P-type) (TC 3.A.3) family. Type IV subfamily.</text>
</comment>
<evidence type="ECO:0000256" key="14">
    <source>
        <dbReference type="PIRSR" id="PIRSR606539-3"/>
    </source>
</evidence>
<dbReference type="Pfam" id="PF13246">
    <property type="entry name" value="Cation_ATPase"/>
    <property type="match status" value="1"/>
</dbReference>
<keyword evidence="5 13" id="KW-0547">Nucleotide-binding</keyword>
<comment type="subcellular location">
    <subcellularLocation>
        <location evidence="1 15">Membrane</location>
        <topology evidence="1 15">Multi-pass membrane protein</topology>
    </subcellularLocation>
</comment>
<feature type="binding site" evidence="13">
    <location>
        <position position="740"/>
    </location>
    <ligand>
        <name>ATP</name>
        <dbReference type="ChEBI" id="CHEBI:30616"/>
    </ligand>
</feature>
<evidence type="ECO:0000313" key="18">
    <source>
        <dbReference type="Proteomes" id="UP000006671"/>
    </source>
</evidence>
<evidence type="ECO:0000256" key="5">
    <source>
        <dbReference type="ARBA" id="ARBA00022741"/>
    </source>
</evidence>
<evidence type="ECO:0000256" key="1">
    <source>
        <dbReference type="ARBA" id="ARBA00004141"/>
    </source>
</evidence>
<feature type="domain" description="P-type ATPase C-terminal" evidence="16">
    <location>
        <begin position="793"/>
        <end position="1039"/>
    </location>
</feature>
<keyword evidence="4 14" id="KW-0479">Metal-binding</keyword>
<dbReference type="AlphaFoldDB" id="D2VJA8"/>
<feature type="binding site" evidence="14">
    <location>
        <position position="766"/>
    </location>
    <ligand>
        <name>Mg(2+)</name>
        <dbReference type="ChEBI" id="CHEBI:18420"/>
    </ligand>
</feature>
<dbReference type="SUPFAM" id="SSF81653">
    <property type="entry name" value="Calcium ATPase, transduction domain A"/>
    <property type="match status" value="1"/>
</dbReference>
<dbReference type="InParanoid" id="D2VJA8"/>
<dbReference type="PANTHER" id="PTHR24092">
    <property type="entry name" value="PROBABLE PHOSPHOLIPID-TRANSPORTING ATPASE"/>
    <property type="match status" value="1"/>
</dbReference>
<feature type="binding site" evidence="13">
    <location>
        <position position="746"/>
    </location>
    <ligand>
        <name>ATP</name>
        <dbReference type="ChEBI" id="CHEBI:30616"/>
    </ligand>
</feature>
<feature type="active site" description="4-aspartylphosphate intermediate" evidence="12">
    <location>
        <position position="372"/>
    </location>
</feature>
<dbReference type="EC" id="7.6.2.1" evidence="15"/>
<feature type="binding site" evidence="14">
    <location>
        <position position="372"/>
    </location>
    <ligand>
        <name>Mg(2+)</name>
        <dbReference type="ChEBI" id="CHEBI:18420"/>
    </ligand>
</feature>
<dbReference type="PROSITE" id="PS00154">
    <property type="entry name" value="ATPASE_E1_E2"/>
    <property type="match status" value="1"/>
</dbReference>
<dbReference type="InterPro" id="IPR044492">
    <property type="entry name" value="P_typ_ATPase_HD_dom"/>
</dbReference>
<dbReference type="InterPro" id="IPR032630">
    <property type="entry name" value="P_typ_ATPase_c"/>
</dbReference>
<dbReference type="PRINTS" id="PR00119">
    <property type="entry name" value="CATATPASE"/>
</dbReference>
<keyword evidence="6 13" id="KW-0067">ATP-binding</keyword>
<evidence type="ECO:0000256" key="4">
    <source>
        <dbReference type="ARBA" id="ARBA00022723"/>
    </source>
</evidence>
<dbReference type="InterPro" id="IPR008250">
    <property type="entry name" value="ATPase_P-typ_transduc_dom_A_sf"/>
</dbReference>
<evidence type="ECO:0000256" key="3">
    <source>
        <dbReference type="ARBA" id="ARBA00022692"/>
    </source>
</evidence>
<dbReference type="SFLD" id="SFLDG00002">
    <property type="entry name" value="C1.7:_P-type_atpase_like"/>
    <property type="match status" value="1"/>
</dbReference>
<feature type="transmembrane region" description="Helical" evidence="15">
    <location>
        <begin position="977"/>
        <end position="1000"/>
    </location>
</feature>
<proteinExistence type="inferred from homology"/>
<feature type="binding site" evidence="13">
    <location>
        <position position="448"/>
    </location>
    <ligand>
        <name>ATP</name>
        <dbReference type="ChEBI" id="CHEBI:30616"/>
    </ligand>
</feature>
<feature type="binding site" evidence="13">
    <location>
        <position position="653"/>
    </location>
    <ligand>
        <name>ATP</name>
        <dbReference type="ChEBI" id="CHEBI:30616"/>
    </ligand>
</feature>
<feature type="transmembrane region" description="Helical" evidence="15">
    <location>
        <begin position="294"/>
        <end position="318"/>
    </location>
</feature>
<dbReference type="GO" id="GO:0005886">
    <property type="term" value="C:plasma membrane"/>
    <property type="evidence" value="ECO:0007669"/>
    <property type="project" value="TreeGrafter"/>
</dbReference>
<evidence type="ECO:0000256" key="10">
    <source>
        <dbReference type="ARBA" id="ARBA00023136"/>
    </source>
</evidence>
<keyword evidence="10 15" id="KW-0472">Membrane</keyword>
<feature type="binding site" evidence="13">
    <location>
        <position position="769"/>
    </location>
    <ligand>
        <name>ATP</name>
        <dbReference type="ChEBI" id="CHEBI:30616"/>
    </ligand>
</feature>
<name>D2VJA8_NAEGR</name>